<feature type="transmembrane region" description="Helical" evidence="2">
    <location>
        <begin position="206"/>
        <end position="235"/>
    </location>
</feature>
<name>A0A0G4I445_9ALVE</name>
<dbReference type="VEuPathDB" id="CryptoDB:Cvel_10823"/>
<proteinExistence type="predicted"/>
<feature type="transmembrane region" description="Helical" evidence="2">
    <location>
        <begin position="294"/>
        <end position="313"/>
    </location>
</feature>
<accession>A0A0G4I445</accession>
<sequence>MATPQEKTRIADPPSGSLEGPEEEGRVPETQIGMKLATNPRIYCLFRKQLLTEKHKRSLEVASGWVGCSEHFLVHELLSAAIRCGVFARGNSACLLLSPADSYVIDEIRSDPLAASLSPNGTSRLGRKCSVGVDTVTGKEHFLSVPVELFGLWVVRKTARVSGEGSQQRKIGKEVIGLTFGMVTGGVPVLLVLFNLRVLPANPSAIVVVACAAFMNFMIPYNFLGPNCYGCILYLSRLLKILKALSAMIRIKVEDSPEKLWGGEVPFSRETQMIECDLAGPSDMKAKKEREMPFVDLSLTMNIIAWGLLRKWLEYFGFGFFVRMQVAFNILILSAVLFYSIVLGVQCNKQTVIMKNEILNQMIRKEHFVSSRVVQQKSLDSCSMDVEETEELGGGRGGESRPSVGMLKMLAPQFNAVALAATRNSAANVLGHSPKRAEKTESESEHDLNKFNGDGVSEATSKVEKEKQKKSLEEIVELVEMNDATDLLLNNQLSSLDNKDSSYPVSLLGIKLEPAVLVIIILQLLVTCGLLA</sequence>
<protein>
    <submittedName>
        <fullName evidence="3">Uncharacterized protein</fullName>
    </submittedName>
</protein>
<organism evidence="3">
    <name type="scientific">Chromera velia CCMP2878</name>
    <dbReference type="NCBI Taxonomy" id="1169474"/>
    <lineage>
        <taxon>Eukaryota</taxon>
        <taxon>Sar</taxon>
        <taxon>Alveolata</taxon>
        <taxon>Colpodellida</taxon>
        <taxon>Chromeraceae</taxon>
        <taxon>Chromera</taxon>
    </lineage>
</organism>
<feature type="compositionally biased region" description="Basic and acidic residues" evidence="1">
    <location>
        <begin position="435"/>
        <end position="449"/>
    </location>
</feature>
<feature type="transmembrane region" description="Helical" evidence="2">
    <location>
        <begin position="325"/>
        <end position="345"/>
    </location>
</feature>
<keyword evidence="2" id="KW-0472">Membrane</keyword>
<reference evidence="3" key="1">
    <citation type="submission" date="2014-11" db="EMBL/GenBank/DDBJ databases">
        <authorList>
            <person name="Otto D Thomas"/>
            <person name="Naeem Raeece"/>
        </authorList>
    </citation>
    <scope>NUCLEOTIDE SEQUENCE</scope>
</reference>
<dbReference type="EMBL" id="CDMZ01005036">
    <property type="protein sequence ID" value="CEM51744.1"/>
    <property type="molecule type" value="Genomic_DNA"/>
</dbReference>
<keyword evidence="2" id="KW-0812">Transmembrane</keyword>
<evidence type="ECO:0000256" key="1">
    <source>
        <dbReference type="SAM" id="MobiDB-lite"/>
    </source>
</evidence>
<feature type="transmembrane region" description="Helical" evidence="2">
    <location>
        <begin position="175"/>
        <end position="194"/>
    </location>
</feature>
<evidence type="ECO:0000256" key="2">
    <source>
        <dbReference type="SAM" id="Phobius"/>
    </source>
</evidence>
<keyword evidence="2" id="KW-1133">Transmembrane helix</keyword>
<feature type="region of interest" description="Disordered" evidence="1">
    <location>
        <begin position="430"/>
        <end position="464"/>
    </location>
</feature>
<evidence type="ECO:0000313" key="3">
    <source>
        <dbReference type="EMBL" id="CEM51744.1"/>
    </source>
</evidence>
<gene>
    <name evidence="3" type="ORF">Cvel_10823</name>
</gene>
<dbReference type="AlphaFoldDB" id="A0A0G4I445"/>
<feature type="compositionally biased region" description="Basic and acidic residues" evidence="1">
    <location>
        <begin position="1"/>
        <end position="10"/>
    </location>
</feature>
<feature type="region of interest" description="Disordered" evidence="1">
    <location>
        <begin position="1"/>
        <end position="29"/>
    </location>
</feature>